<feature type="transmembrane region" description="Helical" evidence="14">
    <location>
        <begin position="154"/>
        <end position="172"/>
    </location>
</feature>
<feature type="transmembrane region" description="Helical" evidence="14">
    <location>
        <begin position="122"/>
        <end position="142"/>
    </location>
</feature>
<sequence>MMNNLFSIFDPMTIMNSSMNWISMILIMMIMPNTFFVLKNRNSIKFQILIKYLLNEFKTNTKTHKYILIPISMFMLIMLNNIISLPPYIFTTTSHLQLNLLMSIPIWLSIMIMGWTFNMKNMLYHLVPNGTPSYLMVFMVLIETISNIIRPLTLTVRLTANLIAGHLLLSLLSSIKSILSYKLITLMIAIQSILITLEMSVAIIQAYVFSLLTCLYFMDSN</sequence>
<dbReference type="InterPro" id="IPR023011">
    <property type="entry name" value="ATP_synth_F0_asu_AS"/>
</dbReference>
<dbReference type="PANTHER" id="PTHR11410:SF0">
    <property type="entry name" value="ATP SYNTHASE SUBUNIT A"/>
    <property type="match status" value="1"/>
</dbReference>
<keyword evidence="11 14" id="KW-0472">Membrane</keyword>
<name>A0A9E8LP28_9NEOP</name>
<dbReference type="PRINTS" id="PR00123">
    <property type="entry name" value="ATPASEA"/>
</dbReference>
<evidence type="ECO:0000256" key="5">
    <source>
        <dbReference type="ARBA" id="ARBA00022448"/>
    </source>
</evidence>
<comment type="function">
    <text evidence="1">Mitochondrial membrane ATP synthase (F(1)F(0) ATP synthase or Complex V) produces ATP from ADP in the presence of a proton gradient across the membrane which is generated by electron transport complexes of the respiratory chain. F-type ATPases consist of two structural domains, F(1) - containing the extramembraneous catalytic core and F(0) - containing the membrane proton channel, linked together by a central stalk and a peripheral stalk. During catalysis, ATP synthesis in the catalytic domain of F(1) is coupled via a rotary mechanism of the central stalk subunits to proton translocation. Key component of the proton channel; it may play a direct role in the translocation of protons across the membrane.</text>
</comment>
<evidence type="ECO:0000256" key="3">
    <source>
        <dbReference type="ARBA" id="ARBA00006810"/>
    </source>
</evidence>
<dbReference type="EMBL" id="OL678036">
    <property type="protein sequence ID" value="UZZ44199.1"/>
    <property type="molecule type" value="Genomic_DNA"/>
</dbReference>
<feature type="transmembrane region" description="Helical" evidence="14">
    <location>
        <begin position="96"/>
        <end position="115"/>
    </location>
</feature>
<dbReference type="Gene3D" id="1.20.120.220">
    <property type="entry name" value="ATP synthase, F0 complex, subunit A"/>
    <property type="match status" value="1"/>
</dbReference>
<evidence type="ECO:0000256" key="10">
    <source>
        <dbReference type="ARBA" id="ARBA00023065"/>
    </source>
</evidence>
<dbReference type="GO" id="GO:0005743">
    <property type="term" value="C:mitochondrial inner membrane"/>
    <property type="evidence" value="ECO:0007669"/>
    <property type="project" value="UniProtKB-SubCell"/>
</dbReference>
<dbReference type="InterPro" id="IPR000568">
    <property type="entry name" value="ATP_synth_F0_asu"/>
</dbReference>
<dbReference type="GO" id="GO:0046933">
    <property type="term" value="F:proton-transporting ATP synthase activity, rotational mechanism"/>
    <property type="evidence" value="ECO:0007669"/>
    <property type="project" value="TreeGrafter"/>
</dbReference>
<keyword evidence="5" id="KW-0813">Transport</keyword>
<keyword evidence="9 14" id="KW-1133">Transmembrane helix</keyword>
<dbReference type="GO" id="GO:0045259">
    <property type="term" value="C:proton-transporting ATP synthase complex"/>
    <property type="evidence" value="ECO:0007669"/>
    <property type="project" value="UniProtKB-KW"/>
</dbReference>
<organism evidence="15">
    <name type="scientific">Nyctiophylax orbicularis</name>
    <dbReference type="NCBI Taxonomy" id="2904907"/>
    <lineage>
        <taxon>Eukaryota</taxon>
        <taxon>Metazoa</taxon>
        <taxon>Ecdysozoa</taxon>
        <taxon>Arthropoda</taxon>
        <taxon>Hexapoda</taxon>
        <taxon>Insecta</taxon>
        <taxon>Pterygota</taxon>
        <taxon>Neoptera</taxon>
        <taxon>Endopterygota</taxon>
        <taxon>Trichoptera</taxon>
        <taxon>Annulipalpia</taxon>
        <taxon>Psychomyioidea</taxon>
        <taxon>Polycentropodidae</taxon>
        <taxon>Polycentropodinae</taxon>
        <taxon>Nyctiophylax</taxon>
    </lineage>
</organism>
<evidence type="ECO:0000313" key="15">
    <source>
        <dbReference type="EMBL" id="UZZ44199.1"/>
    </source>
</evidence>
<evidence type="ECO:0000256" key="4">
    <source>
        <dbReference type="ARBA" id="ARBA00011648"/>
    </source>
</evidence>
<dbReference type="PANTHER" id="PTHR11410">
    <property type="entry name" value="ATP SYNTHASE SUBUNIT A"/>
    <property type="match status" value="1"/>
</dbReference>
<dbReference type="RefSeq" id="YP_010586411.1">
    <property type="nucleotide sequence ID" value="NC_069273.1"/>
</dbReference>
<proteinExistence type="inferred from homology"/>
<dbReference type="CDD" id="cd00310">
    <property type="entry name" value="ATP-synt_Fo_a_6"/>
    <property type="match status" value="1"/>
</dbReference>
<evidence type="ECO:0000256" key="1">
    <source>
        <dbReference type="ARBA" id="ARBA00002070"/>
    </source>
</evidence>
<dbReference type="AlphaFoldDB" id="A0A9E8LP28"/>
<dbReference type="SUPFAM" id="SSF81336">
    <property type="entry name" value="F1F0 ATP synthase subunit A"/>
    <property type="match status" value="1"/>
</dbReference>
<keyword evidence="12" id="KW-0066">ATP synthesis</keyword>
<evidence type="ECO:0000256" key="7">
    <source>
        <dbReference type="ARBA" id="ARBA00022692"/>
    </source>
</evidence>
<feature type="transmembrane region" description="Helical" evidence="14">
    <location>
        <begin position="66"/>
        <end position="90"/>
    </location>
</feature>
<feature type="transmembrane region" description="Helical" evidence="14">
    <location>
        <begin position="193"/>
        <end position="218"/>
    </location>
</feature>
<evidence type="ECO:0000256" key="11">
    <source>
        <dbReference type="ARBA" id="ARBA00023136"/>
    </source>
</evidence>
<evidence type="ECO:0000256" key="9">
    <source>
        <dbReference type="ARBA" id="ARBA00022989"/>
    </source>
</evidence>
<evidence type="ECO:0000256" key="8">
    <source>
        <dbReference type="ARBA" id="ARBA00022781"/>
    </source>
</evidence>
<dbReference type="NCBIfam" id="TIGR01131">
    <property type="entry name" value="ATP_synt_6_or_A"/>
    <property type="match status" value="1"/>
</dbReference>
<evidence type="ECO:0000256" key="14">
    <source>
        <dbReference type="SAM" id="Phobius"/>
    </source>
</evidence>
<reference evidence="15" key="2">
    <citation type="journal article" date="2022" name="Syst. Entomol.">
        <title>Massive gene rearrangements of mitochondrial genomes and implications for the phylogeny of Trichoptera (Insecta).</title>
        <authorList>
            <person name="Ge X."/>
            <person name="Peng L."/>
            <person name="Vogler A.P."/>
            <person name="Morse J.C."/>
            <person name="Yang L."/>
            <person name="Sun C."/>
            <person name="Wang B."/>
        </authorList>
    </citation>
    <scope>NUCLEOTIDE SEQUENCE</scope>
</reference>
<keyword evidence="7 14" id="KW-0812">Transmembrane</keyword>
<dbReference type="PROSITE" id="PS00449">
    <property type="entry name" value="ATPASE_A"/>
    <property type="match status" value="1"/>
</dbReference>
<dbReference type="CTD" id="4508"/>
<accession>A0A9E8LP28</accession>
<reference evidence="15" key="1">
    <citation type="submission" date="2021-11" db="EMBL/GenBank/DDBJ databases">
        <authorList>
            <person name="Ge X.-Y."/>
            <person name="Peng L."/>
            <person name="Sun C.-H."/>
            <person name="Wang B.-X."/>
        </authorList>
    </citation>
    <scope>NUCLEOTIDE SEQUENCE</scope>
</reference>
<protein>
    <recommendedName>
        <fullName evidence="13">ATP synthase subunit a</fullName>
    </recommendedName>
</protein>
<evidence type="ECO:0000256" key="2">
    <source>
        <dbReference type="ARBA" id="ARBA00004141"/>
    </source>
</evidence>
<comment type="subunit">
    <text evidence="4">F-type ATPases have 2 components, CF(1) - the catalytic core - and CF(0) - the membrane proton channel. CF(1) has five subunits: alpha(3), beta(3), gamma(1), delta(1), epsilon(1). CF(0) has three main subunits: a, b and c.</text>
</comment>
<keyword evidence="6" id="KW-0138">CF(0)</keyword>
<feature type="transmembrane region" description="Helical" evidence="14">
    <location>
        <begin position="20"/>
        <end position="38"/>
    </location>
</feature>
<evidence type="ECO:0000256" key="12">
    <source>
        <dbReference type="ARBA" id="ARBA00023310"/>
    </source>
</evidence>
<comment type="subcellular location">
    <subcellularLocation>
        <location evidence="2">Membrane</location>
        <topology evidence="2">Multi-pass membrane protein</topology>
    </subcellularLocation>
    <subcellularLocation>
        <location evidence="13">Mitochondrion inner membrane</location>
        <topology evidence="13">Multi-pass membrane protein</topology>
    </subcellularLocation>
</comment>
<dbReference type="Pfam" id="PF00119">
    <property type="entry name" value="ATP-synt_A"/>
    <property type="match status" value="1"/>
</dbReference>
<dbReference type="InterPro" id="IPR045083">
    <property type="entry name" value="ATP_synth_F0_asu_bact/mt"/>
</dbReference>
<dbReference type="InterPro" id="IPR035908">
    <property type="entry name" value="F0_ATP_A_sf"/>
</dbReference>
<keyword evidence="15" id="KW-0496">Mitochondrion</keyword>
<gene>
    <name evidence="15" type="primary">ATP6</name>
</gene>
<evidence type="ECO:0000256" key="13">
    <source>
        <dbReference type="RuleBase" id="RU004450"/>
    </source>
</evidence>
<dbReference type="GeneID" id="77426159"/>
<keyword evidence="8" id="KW-0375">Hydrogen ion transport</keyword>
<geneLocation type="mitochondrion" evidence="15"/>
<evidence type="ECO:0000256" key="6">
    <source>
        <dbReference type="ARBA" id="ARBA00022547"/>
    </source>
</evidence>
<keyword evidence="10" id="KW-0406">Ion transport</keyword>
<comment type="similarity">
    <text evidence="3">Belongs to the ATPase A chain family.</text>
</comment>